<dbReference type="InterPro" id="IPR036058">
    <property type="entry name" value="Kazal_dom_sf"/>
</dbReference>
<keyword evidence="3" id="KW-0646">Protease inhibitor</keyword>
<dbReference type="InterPro" id="IPR050159">
    <property type="entry name" value="Kazal-type_SerProtInhib"/>
</dbReference>
<gene>
    <name evidence="9" type="primary">LOC110072309</name>
</gene>
<evidence type="ECO:0000313" key="8">
    <source>
        <dbReference type="Proteomes" id="UP001652642"/>
    </source>
</evidence>
<dbReference type="RefSeq" id="XP_072844992.1">
    <property type="nucleotide sequence ID" value="XM_072988891.1"/>
</dbReference>
<dbReference type="PANTHER" id="PTHR47499">
    <property type="entry name" value="SERINE PROTEASE INHIBITOR KAZAL-TYPE 7 SPINK7"/>
    <property type="match status" value="1"/>
</dbReference>
<dbReference type="InterPro" id="IPR001239">
    <property type="entry name" value="Prot_inh_Kazal-m"/>
</dbReference>
<dbReference type="CDD" id="cd00104">
    <property type="entry name" value="KAZAL_FS"/>
    <property type="match status" value="1"/>
</dbReference>
<protein>
    <submittedName>
        <fullName evidence="9">Ovomucoid-like</fullName>
    </submittedName>
</protein>
<keyword evidence="4" id="KW-0722">Serine protease inhibitor</keyword>
<evidence type="ECO:0000256" key="3">
    <source>
        <dbReference type="ARBA" id="ARBA00022690"/>
    </source>
</evidence>
<evidence type="ECO:0000256" key="6">
    <source>
        <dbReference type="SAM" id="SignalP"/>
    </source>
</evidence>
<feature type="domain" description="Kazal-like" evidence="7">
    <location>
        <begin position="144"/>
        <end position="197"/>
    </location>
</feature>
<organism evidence="8 9">
    <name type="scientific">Pogona vitticeps</name>
    <name type="common">central bearded dragon</name>
    <dbReference type="NCBI Taxonomy" id="103695"/>
    <lineage>
        <taxon>Eukaryota</taxon>
        <taxon>Metazoa</taxon>
        <taxon>Chordata</taxon>
        <taxon>Craniata</taxon>
        <taxon>Vertebrata</taxon>
        <taxon>Euteleostomi</taxon>
        <taxon>Lepidosauria</taxon>
        <taxon>Squamata</taxon>
        <taxon>Bifurcata</taxon>
        <taxon>Unidentata</taxon>
        <taxon>Episquamata</taxon>
        <taxon>Toxicofera</taxon>
        <taxon>Iguania</taxon>
        <taxon>Acrodonta</taxon>
        <taxon>Agamidae</taxon>
        <taxon>Amphibolurinae</taxon>
        <taxon>Pogona</taxon>
    </lineage>
</organism>
<keyword evidence="6" id="KW-0732">Signal</keyword>
<reference evidence="9" key="2">
    <citation type="submission" date="2025-08" db="UniProtKB">
        <authorList>
            <consortium name="RefSeq"/>
        </authorList>
    </citation>
    <scope>IDENTIFICATION</scope>
</reference>
<dbReference type="PANTHER" id="PTHR47499:SF1">
    <property type="entry name" value="SERINE PROTEASE INHIBITOR KAZAL-TYPE 7"/>
    <property type="match status" value="1"/>
</dbReference>
<accession>A0ABM5FHW1</accession>
<evidence type="ECO:0000259" key="7">
    <source>
        <dbReference type="PROSITE" id="PS51465"/>
    </source>
</evidence>
<dbReference type="InterPro" id="IPR002350">
    <property type="entry name" value="Kazal_dom"/>
</dbReference>
<keyword evidence="8" id="KW-1185">Reference proteome</keyword>
<feature type="domain" description="Kazal-like" evidence="7">
    <location>
        <begin position="21"/>
        <end position="81"/>
    </location>
</feature>
<comment type="subcellular location">
    <subcellularLocation>
        <location evidence="1">Secreted</location>
    </subcellularLocation>
</comment>
<keyword evidence="5" id="KW-1015">Disulfide bond</keyword>
<dbReference type="PROSITE" id="PS51465">
    <property type="entry name" value="KAZAL_2"/>
    <property type="match status" value="5"/>
</dbReference>
<dbReference type="SMART" id="SM00280">
    <property type="entry name" value="KAZAL"/>
    <property type="match status" value="5"/>
</dbReference>
<feature type="chain" id="PRO_5045587706" evidence="6">
    <location>
        <begin position="21"/>
        <end position="323"/>
    </location>
</feature>
<dbReference type="Proteomes" id="UP001652642">
    <property type="component" value="Chromosome 2"/>
</dbReference>
<keyword evidence="2" id="KW-0964">Secreted</keyword>
<feature type="domain" description="Kazal-like" evidence="7">
    <location>
        <begin position="255"/>
        <end position="314"/>
    </location>
</feature>
<reference evidence="8" key="1">
    <citation type="submission" date="2025-05" db="UniProtKB">
        <authorList>
            <consortium name="RefSeq"/>
        </authorList>
    </citation>
    <scope>NUCLEOTIDE SEQUENCE [LARGE SCALE GENOMIC DNA]</scope>
</reference>
<feature type="domain" description="Kazal-like" evidence="7">
    <location>
        <begin position="198"/>
        <end position="254"/>
    </location>
</feature>
<evidence type="ECO:0000256" key="2">
    <source>
        <dbReference type="ARBA" id="ARBA00022525"/>
    </source>
</evidence>
<name>A0ABM5FHW1_9SAUR</name>
<dbReference type="SUPFAM" id="SSF100895">
    <property type="entry name" value="Kazal-type serine protease inhibitors"/>
    <property type="match status" value="5"/>
</dbReference>
<feature type="domain" description="Kazal-like" evidence="7">
    <location>
        <begin position="82"/>
        <end position="143"/>
    </location>
</feature>
<dbReference type="Pfam" id="PF00050">
    <property type="entry name" value="Kazal_1"/>
    <property type="match status" value="5"/>
</dbReference>
<dbReference type="PROSITE" id="PS00282">
    <property type="entry name" value="KAZAL_1"/>
    <property type="match status" value="3"/>
</dbReference>
<proteinExistence type="predicted"/>
<sequence>MQIFTFLSFLALSCFGVAIGKSHEDECGQFPVQEKGKPSACTAEYKPVCGTNGVTYANLCELCAARRETGKDIHVKHEGKCKKPDECSKYPEPSDGKPTPCTYELAPLCGSDGVTYPNECAFCVAKRESGKNITIKHPGECKKKDECSKFPKPIAGCTKEYRPLCGTNGVTYDNICLLCLARQETGKNIRIAHEGKCKEKDECSQYTDPQACTKEYKPVCGSDGVTYNNKCLFCCAKKEKGGKLTIKHKGECKPKDECSKYPEPSDGKLVACTLEHAPVCGSDGVTYPNECAFCAAKREKGGKLTIIHKGECDQKTKKQGEAD</sequence>
<evidence type="ECO:0000256" key="4">
    <source>
        <dbReference type="ARBA" id="ARBA00022900"/>
    </source>
</evidence>
<feature type="signal peptide" evidence="6">
    <location>
        <begin position="1"/>
        <end position="20"/>
    </location>
</feature>
<dbReference type="Gene3D" id="3.30.60.30">
    <property type="match status" value="5"/>
</dbReference>
<evidence type="ECO:0000256" key="1">
    <source>
        <dbReference type="ARBA" id="ARBA00004613"/>
    </source>
</evidence>
<dbReference type="GeneID" id="110072309"/>
<dbReference type="PRINTS" id="PR00290">
    <property type="entry name" value="KAZALINHBTR"/>
</dbReference>
<evidence type="ECO:0000256" key="5">
    <source>
        <dbReference type="ARBA" id="ARBA00023157"/>
    </source>
</evidence>
<evidence type="ECO:0000313" key="9">
    <source>
        <dbReference type="RefSeq" id="XP_072844992.1"/>
    </source>
</evidence>